<feature type="compositionally biased region" description="Low complexity" evidence="1">
    <location>
        <begin position="346"/>
        <end position="357"/>
    </location>
</feature>
<evidence type="ECO:0000256" key="2">
    <source>
        <dbReference type="SAM" id="Phobius"/>
    </source>
</evidence>
<dbReference type="AlphaFoldDB" id="A0A7D8Z196"/>
<comment type="caution">
    <text evidence="3">The sequence shown here is derived from an EMBL/GenBank/DDBJ whole genome shotgun (WGS) entry which is preliminary data.</text>
</comment>
<evidence type="ECO:0000313" key="4">
    <source>
        <dbReference type="Proteomes" id="UP000481288"/>
    </source>
</evidence>
<evidence type="ECO:0000256" key="1">
    <source>
        <dbReference type="SAM" id="MobiDB-lite"/>
    </source>
</evidence>
<keyword evidence="4" id="KW-1185">Reference proteome</keyword>
<accession>A0A7D8Z196</accession>
<dbReference type="GO" id="GO:0016020">
    <property type="term" value="C:membrane"/>
    <property type="evidence" value="ECO:0007669"/>
    <property type="project" value="TreeGrafter"/>
</dbReference>
<keyword evidence="2" id="KW-0812">Transmembrane</keyword>
<keyword evidence="2" id="KW-0472">Membrane</keyword>
<dbReference type="EMBL" id="QGMG01002451">
    <property type="protein sequence ID" value="TVY37160.1"/>
    <property type="molecule type" value="Genomic_DNA"/>
</dbReference>
<feature type="compositionally biased region" description="Basic and acidic residues" evidence="1">
    <location>
        <begin position="300"/>
        <end position="325"/>
    </location>
</feature>
<evidence type="ECO:0000313" key="3">
    <source>
        <dbReference type="EMBL" id="TVY37160.1"/>
    </source>
</evidence>
<dbReference type="OrthoDB" id="431202at2759"/>
<proteinExistence type="predicted"/>
<feature type="transmembrane region" description="Helical" evidence="2">
    <location>
        <begin position="183"/>
        <end position="201"/>
    </location>
</feature>
<dbReference type="Pfam" id="PF12400">
    <property type="entry name" value="STIMATE"/>
    <property type="match status" value="1"/>
</dbReference>
<feature type="region of interest" description="Disordered" evidence="1">
    <location>
        <begin position="300"/>
        <end position="410"/>
    </location>
</feature>
<keyword evidence="2" id="KW-1133">Transmembrane helix</keyword>
<name>A0A7D8Z196_9HELO</name>
<dbReference type="InterPro" id="IPR022127">
    <property type="entry name" value="STIMATE/YPL162C"/>
</dbReference>
<feature type="transmembrane region" description="Helical" evidence="2">
    <location>
        <begin position="273"/>
        <end position="291"/>
    </location>
</feature>
<dbReference type="PANTHER" id="PTHR31735">
    <property type="entry name" value="VACUOLAR MEMBRANE PROTEIN YPL162C"/>
    <property type="match status" value="1"/>
</dbReference>
<gene>
    <name evidence="3" type="primary">YPL162C</name>
    <name evidence="3" type="ORF">LCER1_G009392</name>
</gene>
<reference evidence="3 4" key="1">
    <citation type="submission" date="2018-05" db="EMBL/GenBank/DDBJ databases">
        <title>Whole genome sequencing for identification of molecular markers to develop diagnostic detection tools for the regulated plant pathogen Lachnellula willkommii.</title>
        <authorList>
            <person name="Giroux E."/>
            <person name="Bilodeau G."/>
        </authorList>
    </citation>
    <scope>NUCLEOTIDE SEQUENCE [LARGE SCALE GENOMIC DNA]</scope>
    <source>
        <strain evidence="3 4">CBS 625.97</strain>
    </source>
</reference>
<protein>
    <submittedName>
        <fullName evidence="3">Vacuolar membrane protein</fullName>
    </submittedName>
</protein>
<dbReference type="Proteomes" id="UP000481288">
    <property type="component" value="Unassembled WGS sequence"/>
</dbReference>
<feature type="transmembrane region" description="Helical" evidence="2">
    <location>
        <begin position="79"/>
        <end position="101"/>
    </location>
</feature>
<feature type="compositionally biased region" description="Polar residues" evidence="1">
    <location>
        <begin position="376"/>
        <end position="389"/>
    </location>
</feature>
<organism evidence="3 4">
    <name type="scientific">Lachnellula cervina</name>
    <dbReference type="NCBI Taxonomy" id="1316786"/>
    <lineage>
        <taxon>Eukaryota</taxon>
        <taxon>Fungi</taxon>
        <taxon>Dikarya</taxon>
        <taxon>Ascomycota</taxon>
        <taxon>Pezizomycotina</taxon>
        <taxon>Leotiomycetes</taxon>
        <taxon>Helotiales</taxon>
        <taxon>Lachnaceae</taxon>
        <taxon>Lachnellula</taxon>
    </lineage>
</organism>
<feature type="transmembrane region" description="Helical" evidence="2">
    <location>
        <begin position="230"/>
        <end position="253"/>
    </location>
</feature>
<feature type="compositionally biased region" description="Basic and acidic residues" evidence="1">
    <location>
        <begin position="390"/>
        <end position="410"/>
    </location>
</feature>
<dbReference type="PANTHER" id="PTHR31735:SF1">
    <property type="entry name" value="VACUOLAR MEMBRANE PROTEIN YPL162C"/>
    <property type="match status" value="1"/>
</dbReference>
<sequence>MLPPPGLEPSLSSLLENATPTSILSSAIATASSILPIGIDMPSPTIIAALASATATALADSISFEDKPEPPPENGECSLLGPFAIIVQAALGCLALLALVYKRWRERPQRPLKIWSFDVSKQVVGSVLVHISNLLMSMMSSGQFSIKVDATSVAHRRMVDANGKYRPNPCSFYLLNLAIDTTIGIPILIFLLRILTALFAMTPLGKPRESIESGNYGSPPRAWWWCKQSIIYFIGLMGMKICVLIIFLVLPWISRIGDWALRWTDGDEALQVIFVMLVFPVIMNATQYYIIDSFIKKQGQEQGHERIPEEDTDSERGGDVDGEEVHLDDEEDPEVLAKATKANKDSGAARTSSGSGTKKPRRLQTGSKDYDPQYDGESSPTVVGSASSAEQDRFVRKEPESGDEDKTPKK</sequence>